<comment type="similarity">
    <text evidence="1">Belongs to the WAPL family.</text>
</comment>
<feature type="compositionally biased region" description="Polar residues" evidence="2">
    <location>
        <begin position="1015"/>
        <end position="1026"/>
    </location>
</feature>
<feature type="domain" description="Wings apart-like protein C-terminal" evidence="3">
    <location>
        <begin position="395"/>
        <end position="552"/>
    </location>
</feature>
<dbReference type="PANTHER" id="PTHR22100:SF13">
    <property type="entry name" value="WINGS APART-LIKE PROTEIN HOMOLOG"/>
    <property type="match status" value="1"/>
</dbReference>
<keyword evidence="5" id="KW-1185">Reference proteome</keyword>
<feature type="compositionally biased region" description="Low complexity" evidence="2">
    <location>
        <begin position="987"/>
        <end position="1003"/>
    </location>
</feature>
<reference evidence="4 5" key="1">
    <citation type="submission" date="2018-08" db="EMBL/GenBank/DDBJ databases">
        <title>Genomic investigation of the strawberry pathogen Phytophthora fragariae indicates pathogenicity is determined by transcriptional variation in three key races.</title>
        <authorList>
            <person name="Adams T.M."/>
            <person name="Armitage A.D."/>
            <person name="Sobczyk M.K."/>
            <person name="Bates H.J."/>
            <person name="Dunwell J.M."/>
            <person name="Nellist C.F."/>
            <person name="Harrison R.J."/>
        </authorList>
    </citation>
    <scope>NUCLEOTIDE SEQUENCE [LARGE SCALE GENOMIC DNA]</scope>
    <source>
        <strain evidence="4 5">SCRP333</strain>
    </source>
</reference>
<dbReference type="Gene3D" id="1.25.10.10">
    <property type="entry name" value="Leucine-rich Repeat Variant"/>
    <property type="match status" value="1"/>
</dbReference>
<dbReference type="AlphaFoldDB" id="A0A6A4FHI6"/>
<dbReference type="EMBL" id="QXFT01000458">
    <property type="protein sequence ID" value="KAE9343407.1"/>
    <property type="molecule type" value="Genomic_DNA"/>
</dbReference>
<feature type="region of interest" description="Disordered" evidence="2">
    <location>
        <begin position="772"/>
        <end position="819"/>
    </location>
</feature>
<accession>A0A6A4FHI6</accession>
<feature type="compositionally biased region" description="Low complexity" evidence="2">
    <location>
        <begin position="1038"/>
        <end position="1048"/>
    </location>
</feature>
<name>A0A6A4FHI6_9STRA</name>
<dbReference type="Pfam" id="PF07814">
    <property type="entry name" value="WAPL"/>
    <property type="match status" value="1"/>
</dbReference>
<dbReference type="InterPro" id="IPR039874">
    <property type="entry name" value="WAPL"/>
</dbReference>
<dbReference type="InterPro" id="IPR022771">
    <property type="entry name" value="WAPL_C"/>
</dbReference>
<dbReference type="PANTHER" id="PTHR22100">
    <property type="entry name" value="WINGS APART-LIKE PROTEIN HOMOLOG"/>
    <property type="match status" value="1"/>
</dbReference>
<evidence type="ECO:0000313" key="4">
    <source>
        <dbReference type="EMBL" id="KAE9343407.1"/>
    </source>
</evidence>
<comment type="caution">
    <text evidence="4">The sequence shown here is derived from an EMBL/GenBank/DDBJ whole genome shotgun (WGS) entry which is preliminary data.</text>
</comment>
<proteinExistence type="inferred from homology"/>
<evidence type="ECO:0000256" key="1">
    <source>
        <dbReference type="ARBA" id="ARBA00006854"/>
    </source>
</evidence>
<feature type="region of interest" description="Disordered" evidence="2">
    <location>
        <begin position="1"/>
        <end position="33"/>
    </location>
</feature>
<evidence type="ECO:0000313" key="5">
    <source>
        <dbReference type="Proteomes" id="UP000434957"/>
    </source>
</evidence>
<sequence>MAPSSSRSLGAPRRRPRPQPPRACSTDAGASTGISYNAPDSLLPRLEAVDRDAARRKFAFYGRQHAHVDHLSGTEQDTTIVLQSTLLLQEDGLLAARLDDVSYLLDGLLAPATTQRGRLAQARSVLELAQLLQDATILQAVELSSQRRTIQAKAQKLLRSGLGPAGPSGGEEAQRLALAVLLFSLAQSSVAEEFVDEKVLDAVVHALKQEMAGDGDAEQGKAATETSVMHQSASLKKTCLKRKQTTDKGGNMRMNGARVFEQDESFTMTSGHSATSVNASSDAFQSQLEEMLQGNGQFFFEEKLLVSTADILCAALCKLLQMDCDSAVNQASDLKLAQRCQNREDTSAADTFRVMRRRKQQLVRNGGVDVLVCGLARWIGLLELLAPSTQIQPLSLDFTHVLHRVSMLLHVFDHVTFLNLDVQQYVAKRRELFELLLKLMRILSELSWGTQARRRWKLEPTRMPLVVEALLSALRVLINLTHHSVEAASHVHALDGMQLIAHAFTQLLGLVSAPSAGEKSRPKSAGLDKSEFDSCLLLLSAIVNCIEFSDDNRDALAGATLYLNLRQDGSSQMKVSACDLFTRFFQAKVESYVHLIELTEDQAGGGGSTISMEEGDDDWSPEDVILGGCTSLLLGYLMKGSPANSAGILNTLPDSSPRLLLRALSVFVAFHSQIGALTTEVAKSVLHVEEILKSYHETGAVASLCATASDMCEQQRASEAAPKSAEVDNKHFDDKTKGACARKSASTVGSRPLKNLCSNSDDSDSESVVIAKEKTTQGHGSLTPTRTPPRSAEKKRHRAKSPMTTPAEQITPKIPPRGGRSPLTAVLPDGSLSSPVVARLLKRTRQLVEEFDAEFSKPSRVSPAKKLSLEEASVSECGSSPFMVLTMDVTCRDNGSEDLDLSQDAGEETYNPAGANKTVLGRRLQSKRRKKEMHDLDSSARNGKSCVSNQGIFDFAPSSSPPSTKNSKILLRTPTRNGHSPGLYRQSPLLNLTPTKTPSSTPLRVSKSAKILRTPNRSPTTNESPVSSSPHRRKAKSARAPPSSSASAVFDFTD</sequence>
<feature type="region of interest" description="Disordered" evidence="2">
    <location>
        <begin position="896"/>
        <end position="1054"/>
    </location>
</feature>
<evidence type="ECO:0000256" key="2">
    <source>
        <dbReference type="SAM" id="MobiDB-lite"/>
    </source>
</evidence>
<feature type="compositionally biased region" description="Acidic residues" evidence="2">
    <location>
        <begin position="896"/>
        <end position="907"/>
    </location>
</feature>
<feature type="compositionally biased region" description="Polar residues" evidence="2">
    <location>
        <begin position="939"/>
        <end position="951"/>
    </location>
</feature>
<protein>
    <recommendedName>
        <fullName evidence="3">Wings apart-like protein C-terminal domain-containing protein</fullName>
    </recommendedName>
</protein>
<organism evidence="4 5">
    <name type="scientific">Phytophthora rubi</name>
    <dbReference type="NCBI Taxonomy" id="129364"/>
    <lineage>
        <taxon>Eukaryota</taxon>
        <taxon>Sar</taxon>
        <taxon>Stramenopiles</taxon>
        <taxon>Oomycota</taxon>
        <taxon>Peronosporomycetes</taxon>
        <taxon>Peronosporales</taxon>
        <taxon>Peronosporaceae</taxon>
        <taxon>Phytophthora</taxon>
    </lineage>
</organism>
<evidence type="ECO:0000259" key="3">
    <source>
        <dbReference type="Pfam" id="PF07814"/>
    </source>
</evidence>
<dbReference type="InterPro" id="IPR011989">
    <property type="entry name" value="ARM-like"/>
</dbReference>
<dbReference type="Proteomes" id="UP000434957">
    <property type="component" value="Unassembled WGS sequence"/>
</dbReference>
<gene>
    <name evidence="4" type="ORF">PR003_g8997</name>
</gene>